<keyword evidence="3" id="KW-1185">Reference proteome</keyword>
<organism evidence="1 3">
    <name type="scientific">Adineta ricciae</name>
    <name type="common">Rotifer</name>
    <dbReference type="NCBI Taxonomy" id="249248"/>
    <lineage>
        <taxon>Eukaryota</taxon>
        <taxon>Metazoa</taxon>
        <taxon>Spiralia</taxon>
        <taxon>Gnathifera</taxon>
        <taxon>Rotifera</taxon>
        <taxon>Eurotatoria</taxon>
        <taxon>Bdelloidea</taxon>
        <taxon>Adinetida</taxon>
        <taxon>Adinetidae</taxon>
        <taxon>Adineta</taxon>
    </lineage>
</organism>
<protein>
    <submittedName>
        <fullName evidence="1">Uncharacterized protein</fullName>
    </submittedName>
</protein>
<dbReference type="Proteomes" id="UP000663852">
    <property type="component" value="Unassembled WGS sequence"/>
</dbReference>
<evidence type="ECO:0000313" key="3">
    <source>
        <dbReference type="Proteomes" id="UP000663828"/>
    </source>
</evidence>
<dbReference type="Proteomes" id="UP000663828">
    <property type="component" value="Unassembled WGS sequence"/>
</dbReference>
<dbReference type="EMBL" id="CAJNOJ010000417">
    <property type="protein sequence ID" value="CAF1440808.1"/>
    <property type="molecule type" value="Genomic_DNA"/>
</dbReference>
<comment type="caution">
    <text evidence="1">The sequence shown here is derived from an EMBL/GenBank/DDBJ whole genome shotgun (WGS) entry which is preliminary data.</text>
</comment>
<reference evidence="1" key="1">
    <citation type="submission" date="2021-02" db="EMBL/GenBank/DDBJ databases">
        <authorList>
            <person name="Nowell W R."/>
        </authorList>
    </citation>
    <scope>NUCLEOTIDE SEQUENCE</scope>
</reference>
<gene>
    <name evidence="2" type="ORF">EDS130_LOCUS38857</name>
    <name evidence="1" type="ORF">XAT740_LOCUS19904</name>
</gene>
<dbReference type="AlphaFoldDB" id="A0A814RC84"/>
<dbReference type="EMBL" id="CAJNOR010001372">
    <property type="protein sequence ID" value="CAF1131061.1"/>
    <property type="molecule type" value="Genomic_DNA"/>
</dbReference>
<evidence type="ECO:0000313" key="1">
    <source>
        <dbReference type="EMBL" id="CAF1131061.1"/>
    </source>
</evidence>
<sequence>MNGNFTPEYINERIANNMCHFGHLMNKDAQVVPSPIYITDVYDGHDDAGPLFLIGHLNGEPIYRTTHTVAHYLEKKKRCCIKWPPLFPNVWLPECSLMQRDVVIPGIIPAFVEEMINDDDDDDHNDDRNDYSDTVYEFIANEEDDTHSINDEYDIVDIIDEEKELEGTYTVVEKINIK</sequence>
<name>A0A814RC84_ADIRI</name>
<proteinExistence type="predicted"/>
<evidence type="ECO:0000313" key="2">
    <source>
        <dbReference type="EMBL" id="CAF1440808.1"/>
    </source>
</evidence>
<accession>A0A814RC84</accession>